<protein>
    <submittedName>
        <fullName evidence="1">Uncharacterized protein</fullName>
    </submittedName>
</protein>
<evidence type="ECO:0000313" key="1">
    <source>
        <dbReference type="EMBL" id="KAF3851120.1"/>
    </source>
</evidence>
<accession>A0A7J5YNZ6</accession>
<dbReference type="Proteomes" id="UP000518266">
    <property type="component" value="Unassembled WGS sequence"/>
</dbReference>
<dbReference type="OrthoDB" id="10576126at2759"/>
<dbReference type="EMBL" id="JAAKFY010000010">
    <property type="protein sequence ID" value="KAF3851120.1"/>
    <property type="molecule type" value="Genomic_DNA"/>
</dbReference>
<sequence length="141" mass="15417">MHLSRSIKRCEKITSSSSFSSSSSMLRSKRQILQIHAVCVQRLARSERHFAPRTSSRYGLTQEQSFVYMAAETSRCGSANNSCALTGDQSGENRIKCETEAPGQRKWMGAAATGLGSFVCAPFIHHLCFLGNRGLPEGNTA</sequence>
<dbReference type="AlphaFoldDB" id="A0A7J5YNZ6"/>
<comment type="caution">
    <text evidence="1">The sequence shown here is derived from an EMBL/GenBank/DDBJ whole genome shotgun (WGS) entry which is preliminary data.</text>
</comment>
<reference evidence="1 2" key="1">
    <citation type="submission" date="2020-03" db="EMBL/GenBank/DDBJ databases">
        <title>Dissostichus mawsoni Genome sequencing and assembly.</title>
        <authorList>
            <person name="Park H."/>
        </authorList>
    </citation>
    <scope>NUCLEOTIDE SEQUENCE [LARGE SCALE GENOMIC DNA]</scope>
    <source>
        <strain evidence="1">DM0001</strain>
        <tissue evidence="1">Muscle</tissue>
    </source>
</reference>
<keyword evidence="2" id="KW-1185">Reference proteome</keyword>
<proteinExistence type="predicted"/>
<evidence type="ECO:0000313" key="2">
    <source>
        <dbReference type="Proteomes" id="UP000518266"/>
    </source>
</evidence>
<gene>
    <name evidence="1" type="ORF">F7725_012892</name>
</gene>
<organism evidence="1 2">
    <name type="scientific">Dissostichus mawsoni</name>
    <name type="common">Antarctic cod</name>
    <dbReference type="NCBI Taxonomy" id="36200"/>
    <lineage>
        <taxon>Eukaryota</taxon>
        <taxon>Metazoa</taxon>
        <taxon>Chordata</taxon>
        <taxon>Craniata</taxon>
        <taxon>Vertebrata</taxon>
        <taxon>Euteleostomi</taxon>
        <taxon>Actinopterygii</taxon>
        <taxon>Neopterygii</taxon>
        <taxon>Teleostei</taxon>
        <taxon>Neoteleostei</taxon>
        <taxon>Acanthomorphata</taxon>
        <taxon>Eupercaria</taxon>
        <taxon>Perciformes</taxon>
        <taxon>Notothenioidei</taxon>
        <taxon>Nototheniidae</taxon>
        <taxon>Dissostichus</taxon>
    </lineage>
</organism>
<name>A0A7J5YNZ6_DISMA</name>